<name>U2XMB8_9PROT</name>
<dbReference type="PATRIC" id="fig|1397666.3.peg.1133"/>
<dbReference type="SUPFAM" id="SSF56209">
    <property type="entry name" value="Nitrile hydratase alpha chain"/>
    <property type="match status" value="1"/>
</dbReference>
<dbReference type="eggNOG" id="ENOG5032WBF">
    <property type="taxonomic scope" value="Bacteria"/>
</dbReference>
<keyword evidence="2" id="KW-1185">Reference proteome</keyword>
<evidence type="ECO:0000313" key="1">
    <source>
        <dbReference type="EMBL" id="ERL46247.1"/>
    </source>
</evidence>
<dbReference type="GO" id="GO:0032259">
    <property type="term" value="P:methylation"/>
    <property type="evidence" value="ECO:0007669"/>
    <property type="project" value="UniProtKB-KW"/>
</dbReference>
<accession>U2XMB8</accession>
<dbReference type="Proteomes" id="UP000016762">
    <property type="component" value="Unassembled WGS sequence"/>
</dbReference>
<evidence type="ECO:0000313" key="2">
    <source>
        <dbReference type="Proteomes" id="UP000016762"/>
    </source>
</evidence>
<organism evidence="1 2">
    <name type="scientific">Candidatus Micropelagius thuwalensis</name>
    <dbReference type="NCBI Taxonomy" id="1397666"/>
    <lineage>
        <taxon>Bacteria</taxon>
        <taxon>Pseudomonadati</taxon>
        <taxon>Pseudomonadota</taxon>
        <taxon>Alphaproteobacteria</taxon>
        <taxon>PS1 clade</taxon>
        <taxon>Candidatus Micropelagius</taxon>
    </lineage>
</organism>
<dbReference type="InterPro" id="IPR036648">
    <property type="entry name" value="CN_Hdrase_a/SCN_Hdrase_g_sf"/>
</dbReference>
<dbReference type="EMBL" id="AWXE01000004">
    <property type="protein sequence ID" value="ERL46247.1"/>
    <property type="molecule type" value="Genomic_DNA"/>
</dbReference>
<dbReference type="STRING" id="1397666.RS24_01245"/>
<dbReference type="AlphaFoldDB" id="U2XMB8"/>
<sequence length="149" mass="17398">MLISLFIFALKKAEISSLGVTMSNSSRALVPIEKKLPSLRRKKRKKGDAFALVEKDVFLRDRAMVRRYLPDILGKVLARVWIDVDFHDLFSEDPQRTLEDNGVHLPDNMYLEFQKPDSDRPRIVVYEQKPNSKFKVRVFYLQLVMMAGR</sequence>
<dbReference type="GO" id="GO:0008168">
    <property type="term" value="F:methyltransferase activity"/>
    <property type="evidence" value="ECO:0007669"/>
    <property type="project" value="UniProtKB-KW"/>
</dbReference>
<keyword evidence="1" id="KW-0808">Transferase</keyword>
<keyword evidence="1" id="KW-0489">Methyltransferase</keyword>
<dbReference type="GO" id="GO:0046914">
    <property type="term" value="F:transition metal ion binding"/>
    <property type="evidence" value="ECO:0007669"/>
    <property type="project" value="InterPro"/>
</dbReference>
<comment type="caution">
    <text evidence="1">The sequence shown here is derived from an EMBL/GenBank/DDBJ whole genome shotgun (WGS) entry which is preliminary data.</text>
</comment>
<reference evidence="1 2" key="1">
    <citation type="journal article" date="2014" name="FEMS Microbiol. Ecol.">
        <title>Genomic differentiation among two strains of the PS1 clade isolated from geographically separated marine habitats.</title>
        <authorList>
            <person name="Jimenez-Infante F."/>
            <person name="Ngugi D.K."/>
            <person name="Alam I."/>
            <person name="Rashid M."/>
            <person name="Baalawi W."/>
            <person name="Kamau A.A."/>
            <person name="Bajic V.B."/>
            <person name="Stingl U."/>
        </authorList>
    </citation>
    <scope>NUCLEOTIDE SEQUENCE [LARGE SCALE GENOMIC DNA]</scope>
    <source>
        <strain evidence="1 2">RS24</strain>
    </source>
</reference>
<protein>
    <submittedName>
        <fullName evidence="1">Ribosomal RNA small subunit methyltransferase E protein</fullName>
    </submittedName>
</protein>
<gene>
    <name evidence="1" type="ORF">RS24_01245</name>
</gene>
<proteinExistence type="predicted"/>